<dbReference type="Pfam" id="PF00535">
    <property type="entry name" value="Glycos_transf_2"/>
    <property type="match status" value="1"/>
</dbReference>
<comment type="caution">
    <text evidence="4">The sequence shown here is derived from an EMBL/GenBank/DDBJ whole genome shotgun (WGS) entry which is preliminary data.</text>
</comment>
<evidence type="ECO:0000256" key="2">
    <source>
        <dbReference type="ARBA" id="ARBA00022679"/>
    </source>
</evidence>
<dbReference type="CDD" id="cd00761">
    <property type="entry name" value="Glyco_tranf_GTA_type"/>
    <property type="match status" value="1"/>
</dbReference>
<evidence type="ECO:0000313" key="5">
    <source>
        <dbReference type="Proteomes" id="UP001519308"/>
    </source>
</evidence>
<keyword evidence="2" id="KW-0808">Transferase</keyword>
<dbReference type="Proteomes" id="UP001519308">
    <property type="component" value="Unassembled WGS sequence"/>
</dbReference>
<evidence type="ECO:0000256" key="1">
    <source>
        <dbReference type="ARBA" id="ARBA00022676"/>
    </source>
</evidence>
<dbReference type="InterPro" id="IPR029044">
    <property type="entry name" value="Nucleotide-diphossugar_trans"/>
</dbReference>
<dbReference type="PANTHER" id="PTHR22916:SF51">
    <property type="entry name" value="GLYCOSYLTRANSFERASE EPSH-RELATED"/>
    <property type="match status" value="1"/>
</dbReference>
<dbReference type="SUPFAM" id="SSF53448">
    <property type="entry name" value="Nucleotide-diphospho-sugar transferases"/>
    <property type="match status" value="1"/>
</dbReference>
<evidence type="ECO:0000313" key="4">
    <source>
        <dbReference type="EMBL" id="MBP2021177.1"/>
    </source>
</evidence>
<proteinExistence type="predicted"/>
<gene>
    <name evidence="4" type="ORF">J2Z44_000964</name>
</gene>
<dbReference type="RefSeq" id="WP_209649377.1">
    <property type="nucleotide sequence ID" value="NZ_JAGGLL010000005.1"/>
</dbReference>
<protein>
    <submittedName>
        <fullName evidence="4">Glycosyltransferase involved in cell wall biosynthesis</fullName>
    </submittedName>
</protein>
<dbReference type="InterPro" id="IPR001173">
    <property type="entry name" value="Glyco_trans_2-like"/>
</dbReference>
<name>A0ABS4K067_9CLOT</name>
<feature type="domain" description="Glycosyltransferase 2-like" evidence="3">
    <location>
        <begin position="6"/>
        <end position="135"/>
    </location>
</feature>
<dbReference type="PANTHER" id="PTHR22916">
    <property type="entry name" value="GLYCOSYLTRANSFERASE"/>
    <property type="match status" value="1"/>
</dbReference>
<keyword evidence="1" id="KW-0328">Glycosyltransferase</keyword>
<evidence type="ECO:0000259" key="3">
    <source>
        <dbReference type="Pfam" id="PF00535"/>
    </source>
</evidence>
<keyword evidence="5" id="KW-1185">Reference proteome</keyword>
<dbReference type="Gene3D" id="3.90.550.10">
    <property type="entry name" value="Spore Coat Polysaccharide Biosynthesis Protein SpsA, Chain A"/>
    <property type="match status" value="1"/>
</dbReference>
<organism evidence="4 5">
    <name type="scientific">Clostridium punense</name>
    <dbReference type="NCBI Taxonomy" id="1054297"/>
    <lineage>
        <taxon>Bacteria</taxon>
        <taxon>Bacillati</taxon>
        <taxon>Bacillota</taxon>
        <taxon>Clostridia</taxon>
        <taxon>Eubacteriales</taxon>
        <taxon>Clostridiaceae</taxon>
        <taxon>Clostridium</taxon>
    </lineage>
</organism>
<reference evidence="4 5" key="1">
    <citation type="submission" date="2021-03" db="EMBL/GenBank/DDBJ databases">
        <title>Genomic Encyclopedia of Type Strains, Phase IV (KMG-IV): sequencing the most valuable type-strain genomes for metagenomic binning, comparative biology and taxonomic classification.</title>
        <authorList>
            <person name="Goeker M."/>
        </authorList>
    </citation>
    <scope>NUCLEOTIDE SEQUENCE [LARGE SCALE GENOMIC DNA]</scope>
    <source>
        <strain evidence="4 5">DSM 28650</strain>
    </source>
</reference>
<sequence>MDIKISVIIPVYNVEKYITKTMESLISQTLKEFELILVDDGSKDSSIELAEGILKGSHINYRVIKKVNEGVSRARNTGIDIAQGTYIYFLDSDDYIEDTLLEKMYHCAQKERAQVVFCGYTHISDEVEHNSNFIKPLLKVHKYLEKPISGIEAAEKMLRNEFWISAISGLYLRSYIKEKNIYFDENIKFGEDTIFAIKALINADKVASVNEALAYYVRRGTSVTKTGDKKYFDLHKSNIEILNYNRENFRAYDVEKALLEYKIPHSIIRIFSSLSKSGKNKDDLFKFINDNNIRSYLKGFKVSDNKENIKFKVAAYMILYFPHIAYNLFKMKEK</sequence>
<accession>A0ABS4K067</accession>
<dbReference type="EMBL" id="JAGGLL010000005">
    <property type="protein sequence ID" value="MBP2021177.1"/>
    <property type="molecule type" value="Genomic_DNA"/>
</dbReference>